<sequence>MKRFLTMCLGTVIFAGPTPIVAPAFAESDEPVVASAEMLMIEELPYRVDMSQYSDPVMDRMIAIDLLGQAVADGDASVITDVALQLAEAERTLHRKHAHLTSSGLLQTAMKVAQKGEDKETLDRLAEIARSTGNDKLNSQLQLAANLGGASRAVIPPPSITVNTRPEQLVTIQSIADSIELAENAGDVEMLTDIQVSIDLANLPQDADVWLKQLLKRAQETTGEGGGETSETLSMLAGASRGWWQDATGTSTPAPIRKIAPNGISWRRGPEEDGVIHDPPNYRPAPKYGRPAYQNEMRGIGYQQYGNNLQRNGNQFTYKGKPIGNAQRRYNSTTGQYYYDLQMKNGTRVIQQSNGQVWARPR</sequence>
<dbReference type="RefSeq" id="WP_145052965.1">
    <property type="nucleotide sequence ID" value="NZ_CP036433.1"/>
</dbReference>
<dbReference type="EMBL" id="CP036433">
    <property type="protein sequence ID" value="QDU94504.1"/>
    <property type="molecule type" value="Genomic_DNA"/>
</dbReference>
<evidence type="ECO:0000313" key="2">
    <source>
        <dbReference type="EMBL" id="QDU94504.1"/>
    </source>
</evidence>
<dbReference type="Proteomes" id="UP000317648">
    <property type="component" value="Chromosome"/>
</dbReference>
<dbReference type="KEGG" id="lcre:Pla8534_22950"/>
<evidence type="ECO:0000256" key="1">
    <source>
        <dbReference type="SAM" id="MobiDB-lite"/>
    </source>
</evidence>
<protein>
    <submittedName>
        <fullName evidence="2">Uncharacterized protein</fullName>
    </submittedName>
</protein>
<dbReference type="OrthoDB" id="295026at2"/>
<reference evidence="2 3" key="1">
    <citation type="submission" date="2019-02" db="EMBL/GenBank/DDBJ databases">
        <title>Deep-cultivation of Planctomycetes and their phenomic and genomic characterization uncovers novel biology.</title>
        <authorList>
            <person name="Wiegand S."/>
            <person name="Jogler M."/>
            <person name="Boedeker C."/>
            <person name="Pinto D."/>
            <person name="Vollmers J."/>
            <person name="Rivas-Marin E."/>
            <person name="Kohn T."/>
            <person name="Peeters S.H."/>
            <person name="Heuer A."/>
            <person name="Rast P."/>
            <person name="Oberbeckmann S."/>
            <person name="Bunk B."/>
            <person name="Jeske O."/>
            <person name="Meyerdierks A."/>
            <person name="Storesund J.E."/>
            <person name="Kallscheuer N."/>
            <person name="Luecker S."/>
            <person name="Lage O.M."/>
            <person name="Pohl T."/>
            <person name="Merkel B.J."/>
            <person name="Hornburger P."/>
            <person name="Mueller R.-W."/>
            <person name="Bruemmer F."/>
            <person name="Labrenz M."/>
            <person name="Spormann A.M."/>
            <person name="Op den Camp H."/>
            <person name="Overmann J."/>
            <person name="Amann R."/>
            <person name="Jetten M.S.M."/>
            <person name="Mascher T."/>
            <person name="Medema M.H."/>
            <person name="Devos D.P."/>
            <person name="Kaster A.-K."/>
            <person name="Ovreas L."/>
            <person name="Rohde M."/>
            <person name="Galperin M.Y."/>
            <person name="Jogler C."/>
        </authorList>
    </citation>
    <scope>NUCLEOTIDE SEQUENCE [LARGE SCALE GENOMIC DNA]</scope>
    <source>
        <strain evidence="2 3">Pla85_3_4</strain>
    </source>
</reference>
<feature type="region of interest" description="Disordered" evidence="1">
    <location>
        <begin position="247"/>
        <end position="284"/>
    </location>
</feature>
<proteinExistence type="predicted"/>
<dbReference type="AlphaFoldDB" id="A0A518DRR2"/>
<accession>A0A518DRR2</accession>
<organism evidence="2 3">
    <name type="scientific">Lignipirellula cremea</name>
    <dbReference type="NCBI Taxonomy" id="2528010"/>
    <lineage>
        <taxon>Bacteria</taxon>
        <taxon>Pseudomonadati</taxon>
        <taxon>Planctomycetota</taxon>
        <taxon>Planctomycetia</taxon>
        <taxon>Pirellulales</taxon>
        <taxon>Pirellulaceae</taxon>
        <taxon>Lignipirellula</taxon>
    </lineage>
</organism>
<gene>
    <name evidence="2" type="ORF">Pla8534_22950</name>
</gene>
<name>A0A518DRR2_9BACT</name>
<keyword evidence="3" id="KW-1185">Reference proteome</keyword>
<evidence type="ECO:0000313" key="3">
    <source>
        <dbReference type="Proteomes" id="UP000317648"/>
    </source>
</evidence>